<dbReference type="Proteomes" id="UP000217790">
    <property type="component" value="Unassembled WGS sequence"/>
</dbReference>
<feature type="compositionally biased region" description="Basic and acidic residues" evidence="1">
    <location>
        <begin position="46"/>
        <end position="62"/>
    </location>
</feature>
<dbReference type="InParanoid" id="A0A2H3DCN4"/>
<dbReference type="OrthoDB" id="3269232at2759"/>
<protein>
    <submittedName>
        <fullName evidence="2">Uncharacterized protein</fullName>
    </submittedName>
</protein>
<organism evidence="2 3">
    <name type="scientific">Armillaria gallica</name>
    <name type="common">Bulbous honey fungus</name>
    <name type="synonym">Armillaria bulbosa</name>
    <dbReference type="NCBI Taxonomy" id="47427"/>
    <lineage>
        <taxon>Eukaryota</taxon>
        <taxon>Fungi</taxon>
        <taxon>Dikarya</taxon>
        <taxon>Basidiomycota</taxon>
        <taxon>Agaricomycotina</taxon>
        <taxon>Agaricomycetes</taxon>
        <taxon>Agaricomycetidae</taxon>
        <taxon>Agaricales</taxon>
        <taxon>Marasmiineae</taxon>
        <taxon>Physalacriaceae</taxon>
        <taxon>Armillaria</taxon>
    </lineage>
</organism>
<feature type="non-terminal residue" evidence="2">
    <location>
        <position position="1"/>
    </location>
</feature>
<feature type="region of interest" description="Disordered" evidence="1">
    <location>
        <begin position="40"/>
        <end position="62"/>
    </location>
</feature>
<sequence length="62" mass="7169">QLAQKKTRKRKEKSHQLGGDGMPQLLTGNEFYEQVVEYEANQVQEQTEKESHHAEKESQANV</sequence>
<dbReference type="EMBL" id="KZ293672">
    <property type="protein sequence ID" value="PBK88638.1"/>
    <property type="molecule type" value="Genomic_DNA"/>
</dbReference>
<feature type="region of interest" description="Disordered" evidence="1">
    <location>
        <begin position="1"/>
        <end position="28"/>
    </location>
</feature>
<feature type="compositionally biased region" description="Basic residues" evidence="1">
    <location>
        <begin position="1"/>
        <end position="13"/>
    </location>
</feature>
<accession>A0A2H3DCN4</accession>
<evidence type="ECO:0000256" key="1">
    <source>
        <dbReference type="SAM" id="MobiDB-lite"/>
    </source>
</evidence>
<dbReference type="AlphaFoldDB" id="A0A2H3DCN4"/>
<reference evidence="3" key="1">
    <citation type="journal article" date="2017" name="Nat. Ecol. Evol.">
        <title>Genome expansion and lineage-specific genetic innovations in the forest pathogenic fungi Armillaria.</title>
        <authorList>
            <person name="Sipos G."/>
            <person name="Prasanna A.N."/>
            <person name="Walter M.C."/>
            <person name="O'Connor E."/>
            <person name="Balint B."/>
            <person name="Krizsan K."/>
            <person name="Kiss B."/>
            <person name="Hess J."/>
            <person name="Varga T."/>
            <person name="Slot J."/>
            <person name="Riley R."/>
            <person name="Boka B."/>
            <person name="Rigling D."/>
            <person name="Barry K."/>
            <person name="Lee J."/>
            <person name="Mihaltcheva S."/>
            <person name="LaButti K."/>
            <person name="Lipzen A."/>
            <person name="Waldron R."/>
            <person name="Moloney N.M."/>
            <person name="Sperisen C."/>
            <person name="Kredics L."/>
            <person name="Vagvoelgyi C."/>
            <person name="Patrignani A."/>
            <person name="Fitzpatrick D."/>
            <person name="Nagy I."/>
            <person name="Doyle S."/>
            <person name="Anderson J.B."/>
            <person name="Grigoriev I.V."/>
            <person name="Gueldener U."/>
            <person name="Muensterkoetter M."/>
            <person name="Nagy L.G."/>
        </authorList>
    </citation>
    <scope>NUCLEOTIDE SEQUENCE [LARGE SCALE GENOMIC DNA]</scope>
    <source>
        <strain evidence="3">Ar21-2</strain>
    </source>
</reference>
<evidence type="ECO:0000313" key="3">
    <source>
        <dbReference type="Proteomes" id="UP000217790"/>
    </source>
</evidence>
<evidence type="ECO:0000313" key="2">
    <source>
        <dbReference type="EMBL" id="PBK88638.1"/>
    </source>
</evidence>
<name>A0A2H3DCN4_ARMGA</name>
<feature type="non-terminal residue" evidence="2">
    <location>
        <position position="62"/>
    </location>
</feature>
<proteinExistence type="predicted"/>
<keyword evidence="3" id="KW-1185">Reference proteome</keyword>
<gene>
    <name evidence="2" type="ORF">ARMGADRAFT_882527</name>
</gene>
<dbReference type="STRING" id="47427.A0A2H3DCN4"/>